<keyword evidence="4" id="KW-1185">Reference proteome</keyword>
<name>A0A9W9JL08_9EURO</name>
<evidence type="ECO:0000313" key="4">
    <source>
        <dbReference type="Proteomes" id="UP001150904"/>
    </source>
</evidence>
<protein>
    <recommendedName>
        <fullName evidence="2">Subtelomeric hrmA-associated cluster protein AFUB-079030/YDR124W-like helical bundle domain-containing protein</fullName>
    </recommendedName>
</protein>
<feature type="region of interest" description="Disordered" evidence="1">
    <location>
        <begin position="341"/>
        <end position="402"/>
    </location>
</feature>
<dbReference type="OrthoDB" id="5338458at2759"/>
<feature type="region of interest" description="Disordered" evidence="1">
    <location>
        <begin position="127"/>
        <end position="163"/>
    </location>
</feature>
<dbReference type="PANTHER" id="PTHR36102">
    <property type="entry name" value="CHROMOSOME 10, WHOLE GENOME SHOTGUN SEQUENCE"/>
    <property type="match status" value="1"/>
</dbReference>
<dbReference type="Proteomes" id="UP001150904">
    <property type="component" value="Unassembled WGS sequence"/>
</dbReference>
<evidence type="ECO:0000256" key="1">
    <source>
        <dbReference type="SAM" id="MobiDB-lite"/>
    </source>
</evidence>
<comment type="caution">
    <text evidence="3">The sequence shown here is derived from an EMBL/GenBank/DDBJ whole genome shotgun (WGS) entry which is preliminary data.</text>
</comment>
<feature type="domain" description="Subtelomeric hrmA-associated cluster protein AFUB-079030/YDR124W-like helical bundle" evidence="2">
    <location>
        <begin position="167"/>
        <end position="301"/>
    </location>
</feature>
<dbReference type="EMBL" id="JAPQKR010000014">
    <property type="protein sequence ID" value="KAJ5197877.1"/>
    <property type="molecule type" value="Genomic_DNA"/>
</dbReference>
<dbReference type="InterPro" id="IPR047092">
    <property type="entry name" value="AFUB_07903/YDR124W-like_hel"/>
</dbReference>
<dbReference type="RefSeq" id="XP_058306305.1">
    <property type="nucleotide sequence ID" value="XM_058454056.1"/>
</dbReference>
<organism evidence="3 4">
    <name type="scientific">Penicillium cinerascens</name>
    <dbReference type="NCBI Taxonomy" id="70096"/>
    <lineage>
        <taxon>Eukaryota</taxon>
        <taxon>Fungi</taxon>
        <taxon>Dikarya</taxon>
        <taxon>Ascomycota</taxon>
        <taxon>Pezizomycotina</taxon>
        <taxon>Eurotiomycetes</taxon>
        <taxon>Eurotiomycetidae</taxon>
        <taxon>Eurotiales</taxon>
        <taxon>Aspergillaceae</taxon>
        <taxon>Penicillium</taxon>
    </lineage>
</organism>
<feature type="compositionally biased region" description="Pro residues" evidence="1">
    <location>
        <begin position="146"/>
        <end position="161"/>
    </location>
</feature>
<reference evidence="3" key="1">
    <citation type="submission" date="2022-12" db="EMBL/GenBank/DDBJ databases">
        <authorList>
            <person name="Petersen C."/>
        </authorList>
    </citation>
    <scope>NUCLEOTIDE SEQUENCE</scope>
    <source>
        <strain evidence="3">IBT 15544</strain>
    </source>
</reference>
<dbReference type="AlphaFoldDB" id="A0A9W9JL08"/>
<sequence length="402" mass="45593">MDLSRPLERRHSNTSVPQSTMVTAGIYIAPGQNVDIQHSHFVIMYIDDNGKLQIRTSDSIAGCGGAIFTPEVTDRFMEMTVPSPQSNTQFAPDPSQTPTSSPWGVQSSPEWFNTGQTRPAEMIPCEWQSNQSRRKRRDMKRTGMVRPPPKAASPPPTPPPGRTVLRVGNRDLLRRYYEKAFEDFQQLNCRAIAKSYIKLVEPRKQVHFPYNGRKVIAGVSQRVDPEMTKPGWWPVGVLHREPDHLLKRDRLRLLVHILCEMKDTHGVTADKLREAGQDVRRQISPPNRLQVLDEIYFVRQMEERFLDGKIDANTLVQVTQTHLPDAIYQDDELSSRIHAAPTTSLDDEEDNEPSSGHSSQIDEAEQFILGNQMPPPLPQATPADHTAQPPASAHTQWAWRLR</sequence>
<evidence type="ECO:0000259" key="2">
    <source>
        <dbReference type="Pfam" id="PF11001"/>
    </source>
</evidence>
<dbReference type="InterPro" id="IPR021264">
    <property type="entry name" value="AFUB_079030/YDR124W-like"/>
</dbReference>
<gene>
    <name evidence="3" type="ORF">N7498_006994</name>
</gene>
<evidence type="ECO:0000313" key="3">
    <source>
        <dbReference type="EMBL" id="KAJ5197877.1"/>
    </source>
</evidence>
<feature type="region of interest" description="Disordered" evidence="1">
    <location>
        <begin position="82"/>
        <end position="110"/>
    </location>
</feature>
<proteinExistence type="predicted"/>
<dbReference type="PANTHER" id="PTHR36102:SF4">
    <property type="entry name" value="YDR124W-LIKE HELICAL BUNDLE DOMAIN-CONTAINING PROTEIN"/>
    <property type="match status" value="1"/>
</dbReference>
<dbReference type="GeneID" id="83181357"/>
<reference evidence="3" key="2">
    <citation type="journal article" date="2023" name="IMA Fungus">
        <title>Comparative genomic study of the Penicillium genus elucidates a diverse pangenome and 15 lateral gene transfer events.</title>
        <authorList>
            <person name="Petersen C."/>
            <person name="Sorensen T."/>
            <person name="Nielsen M.R."/>
            <person name="Sondergaard T.E."/>
            <person name="Sorensen J.L."/>
            <person name="Fitzpatrick D.A."/>
            <person name="Frisvad J.C."/>
            <person name="Nielsen K.L."/>
        </authorList>
    </citation>
    <scope>NUCLEOTIDE SEQUENCE</scope>
    <source>
        <strain evidence="3">IBT 15544</strain>
    </source>
</reference>
<dbReference type="Pfam" id="PF11001">
    <property type="entry name" value="AFUB_07903_YDR124W_hel"/>
    <property type="match status" value="1"/>
</dbReference>
<accession>A0A9W9JL08</accession>